<feature type="transmembrane region" description="Helical" evidence="12">
    <location>
        <begin position="768"/>
        <end position="789"/>
    </location>
</feature>
<keyword evidence="10" id="KW-0325">Glycoprotein</keyword>
<dbReference type="Pfam" id="PF19316">
    <property type="entry name" value="PIGO_PIGG"/>
    <property type="match status" value="1"/>
</dbReference>
<keyword evidence="9 12" id="KW-0472">Membrane</keyword>
<organism evidence="14 15">
    <name type="scientific">Cryptococcus decagattii</name>
    <dbReference type="NCBI Taxonomy" id="1859122"/>
    <lineage>
        <taxon>Eukaryota</taxon>
        <taxon>Fungi</taxon>
        <taxon>Dikarya</taxon>
        <taxon>Basidiomycota</taxon>
        <taxon>Agaricomycotina</taxon>
        <taxon>Tremellomycetes</taxon>
        <taxon>Tremellales</taxon>
        <taxon>Cryptococcaceae</taxon>
        <taxon>Cryptococcus</taxon>
        <taxon>Cryptococcus gattii species complex</taxon>
    </lineage>
</organism>
<evidence type="ECO:0000256" key="6">
    <source>
        <dbReference type="ARBA" id="ARBA00022692"/>
    </source>
</evidence>
<gene>
    <name evidence="14" type="ORF">IAS62_005496</name>
</gene>
<accession>A0ABZ2B0F0</accession>
<dbReference type="PANTHER" id="PTHR23071:SF1">
    <property type="entry name" value="GPI ETHANOLAMINE PHOSPHATE TRANSFERASE 3"/>
    <property type="match status" value="1"/>
</dbReference>
<keyword evidence="6 12" id="KW-0812">Transmembrane</keyword>
<feature type="transmembrane region" description="Helical" evidence="12">
    <location>
        <begin position="910"/>
        <end position="929"/>
    </location>
</feature>
<evidence type="ECO:0000256" key="9">
    <source>
        <dbReference type="ARBA" id="ARBA00023136"/>
    </source>
</evidence>
<feature type="transmembrane region" description="Helical" evidence="12">
    <location>
        <begin position="841"/>
        <end position="859"/>
    </location>
</feature>
<feature type="domain" description="GPI ethanolamine phosphate transferase 2 C-terminal" evidence="13">
    <location>
        <begin position="915"/>
        <end position="1050"/>
    </location>
</feature>
<feature type="transmembrane region" description="Helical" evidence="12">
    <location>
        <begin position="728"/>
        <end position="748"/>
    </location>
</feature>
<dbReference type="EMBL" id="CP143815">
    <property type="protein sequence ID" value="WVO24132.1"/>
    <property type="molecule type" value="Genomic_DNA"/>
</dbReference>
<name>A0ABZ2B0F0_9TREE</name>
<feature type="compositionally biased region" description="Low complexity" evidence="11">
    <location>
        <begin position="7"/>
        <end position="18"/>
    </location>
</feature>
<evidence type="ECO:0000256" key="10">
    <source>
        <dbReference type="ARBA" id="ARBA00023180"/>
    </source>
</evidence>
<feature type="region of interest" description="Disordered" evidence="11">
    <location>
        <begin position="28"/>
        <end position="53"/>
    </location>
</feature>
<protein>
    <recommendedName>
        <fullName evidence="13">GPI ethanolamine phosphate transferase 2 C-terminal domain-containing protein</fullName>
    </recommendedName>
</protein>
<reference evidence="14 15" key="1">
    <citation type="submission" date="2024-01" db="EMBL/GenBank/DDBJ databases">
        <title>Comparative genomics of Cryptococcus and Kwoniella reveals pathogenesis evolution and contrasting modes of karyotype evolution via chromosome fusion or intercentromeric recombination.</title>
        <authorList>
            <person name="Coelho M.A."/>
            <person name="David-Palma M."/>
            <person name="Shea T."/>
            <person name="Bowers K."/>
            <person name="McGinley-Smith S."/>
            <person name="Mohammad A.W."/>
            <person name="Gnirke A."/>
            <person name="Yurkov A.M."/>
            <person name="Nowrousian M."/>
            <person name="Sun S."/>
            <person name="Cuomo C.A."/>
            <person name="Heitman J."/>
        </authorList>
    </citation>
    <scope>NUCLEOTIDE SEQUENCE [LARGE SCALE GENOMIC DNA]</scope>
    <source>
        <strain evidence="14 15">7685027</strain>
    </source>
</reference>
<dbReference type="SUPFAM" id="SSF53649">
    <property type="entry name" value="Alkaline phosphatase-like"/>
    <property type="match status" value="1"/>
</dbReference>
<dbReference type="RefSeq" id="XP_064723371.1">
    <property type="nucleotide sequence ID" value="XM_064867299.1"/>
</dbReference>
<keyword evidence="5" id="KW-0808">Transferase</keyword>
<feature type="transmembrane region" description="Helical" evidence="12">
    <location>
        <begin position="559"/>
        <end position="582"/>
    </location>
</feature>
<evidence type="ECO:0000256" key="5">
    <source>
        <dbReference type="ARBA" id="ARBA00022679"/>
    </source>
</evidence>
<keyword evidence="8 12" id="KW-1133">Transmembrane helix</keyword>
<dbReference type="InterPro" id="IPR039524">
    <property type="entry name" value="PIGO/GPI13"/>
</dbReference>
<dbReference type="Pfam" id="PF01663">
    <property type="entry name" value="Phosphodiest"/>
    <property type="match status" value="1"/>
</dbReference>
<evidence type="ECO:0000256" key="3">
    <source>
        <dbReference type="ARBA" id="ARBA00008695"/>
    </source>
</evidence>
<dbReference type="InterPro" id="IPR037675">
    <property type="entry name" value="PIG-O_N"/>
</dbReference>
<evidence type="ECO:0000256" key="12">
    <source>
        <dbReference type="SAM" id="Phobius"/>
    </source>
</evidence>
<evidence type="ECO:0000256" key="8">
    <source>
        <dbReference type="ARBA" id="ARBA00022989"/>
    </source>
</evidence>
<feature type="transmembrane region" description="Helical" evidence="12">
    <location>
        <begin position="685"/>
        <end position="707"/>
    </location>
</feature>
<proteinExistence type="inferred from homology"/>
<feature type="transmembrane region" description="Helical" evidence="12">
    <location>
        <begin position="949"/>
        <end position="975"/>
    </location>
</feature>
<dbReference type="InterPro" id="IPR017850">
    <property type="entry name" value="Alkaline_phosphatase_core_sf"/>
</dbReference>
<feature type="transmembrane region" description="Helical" evidence="12">
    <location>
        <begin position="62"/>
        <end position="83"/>
    </location>
</feature>
<dbReference type="PANTHER" id="PTHR23071">
    <property type="entry name" value="PHOSPHATIDYLINOSITOL GLYCAN"/>
    <property type="match status" value="1"/>
</dbReference>
<evidence type="ECO:0000256" key="1">
    <source>
        <dbReference type="ARBA" id="ARBA00004477"/>
    </source>
</evidence>
<feature type="transmembrane region" description="Helical" evidence="12">
    <location>
        <begin position="491"/>
        <end position="515"/>
    </location>
</feature>
<sequence>MTASIYSSPSELPSSSLPLLPPNQYRGSTTNMSELSSKPQHGGGTTKPRKNSSSWLRNLSRFNLAALILFYVASVHAIGLYVFTQGFLLSRLAIPHVSPAYNVSNPSPIAATHSKAVIIVIDALRTDFISPYHPQPPSPHHHGVLSLPAKLTQSRPEHSLIFNSFSDPPTSTMQRIKGITTGSLPTFIDIGSNFASTAVEEDSLVSQLLAANKTVGFMGDDTWMNLFPSSFHPDMSHPYDSFNVEDLHTVDNGVVTHLIPYLHPSNQSRWDVLIGHFLGVDHVGHRVGPHRDTMAEKLTQMNEVLEKVVDLIDDDTLLVVLGDHGMDDKGNHGGDSEMETSSALWLYSKGPALVNPEVIQDKDTSSVFKSLPTYTFSKSTTPLRHVNQIDIVPTLSLLLGIPIPYNNLGSIIPECFSRKRETLEVAQRVTAEGIWRYVEAYGDKEVKKNLDNAWNHAQSQSQKGNLPASIIAYRAFSLDTLAHLRSLWAQFSMPLIVIGSLILGLCALTLIALYVGVRNNGASWDVYARLALETATMGSSVLASIAGTAAGVYTARPIVAIKVFIVAAALISEVILILPLFVKSSFSLALALPTSFSINRHIGPLILIVHALSFASNSFIMWEDRVVLYLISTIPIIYIIRALSAPTADMRLKIIFLSLAFTILSRLAGTITICREEQQPYCSVTFFSGVTATAPAWALIAIVPLALQLPRAIGITLSRSKSLAGPAPFILGILWRVVLIANSVYWVLEFFESFEGLNPARIPLVNFLKLWLARCSVGASLGAIPYVWFTSPLCISVERTVDQATGKEEVTVFGFANAFGSTYILYTLAPFALVHLVSQPMAQFALTAFLVGLLVYLELVDTRRDAIILTTSFASLGNKDNNNASSPSEVASFDPSDTAQTIVRPSFTDVVPLALSGFLTFFATGHQAVISSIQWKSAFVGFSTANYLFSPILVILNTWGGFFLSAIAVPLLAIWNISPRPRESMPTLAHALQVTLAFLVYHTVVAFASAITAAWLRRHLMVWKVFAPRFMMAGVTLLVVDVGLALGLFGVRVTAWKVKKTFKCESI</sequence>
<comment type="pathway">
    <text evidence="2">Glycolipid biosynthesis; glycosylphosphatidylinositol-anchor biosynthesis.</text>
</comment>
<feature type="transmembrane region" description="Helical" evidence="12">
    <location>
        <begin position="996"/>
        <end position="1016"/>
    </location>
</feature>
<evidence type="ECO:0000256" key="4">
    <source>
        <dbReference type="ARBA" id="ARBA00022502"/>
    </source>
</evidence>
<feature type="transmembrane region" description="Helical" evidence="12">
    <location>
        <begin position="1028"/>
        <end position="1051"/>
    </location>
</feature>
<keyword evidence="15" id="KW-1185">Reference proteome</keyword>
<evidence type="ECO:0000256" key="2">
    <source>
        <dbReference type="ARBA" id="ARBA00004687"/>
    </source>
</evidence>
<dbReference type="GeneID" id="89992266"/>
<feature type="transmembrane region" description="Helical" evidence="12">
    <location>
        <begin position="626"/>
        <end position="643"/>
    </location>
</feature>
<feature type="compositionally biased region" description="Polar residues" evidence="11">
    <location>
        <begin position="28"/>
        <end position="39"/>
    </location>
</feature>
<feature type="transmembrane region" description="Helical" evidence="12">
    <location>
        <begin position="602"/>
        <end position="620"/>
    </location>
</feature>
<evidence type="ECO:0000256" key="7">
    <source>
        <dbReference type="ARBA" id="ARBA00022824"/>
    </source>
</evidence>
<evidence type="ECO:0000256" key="11">
    <source>
        <dbReference type="SAM" id="MobiDB-lite"/>
    </source>
</evidence>
<evidence type="ECO:0000313" key="15">
    <source>
        <dbReference type="Proteomes" id="UP001432216"/>
    </source>
</evidence>
<dbReference type="InterPro" id="IPR045687">
    <property type="entry name" value="PIGG/GPI7_C"/>
</dbReference>
<dbReference type="InterPro" id="IPR002591">
    <property type="entry name" value="Phosphodiest/P_Trfase"/>
</dbReference>
<dbReference type="Proteomes" id="UP001432216">
    <property type="component" value="Chromosome 10"/>
</dbReference>
<keyword evidence="7" id="KW-0256">Endoplasmic reticulum</keyword>
<evidence type="ECO:0000313" key="14">
    <source>
        <dbReference type="EMBL" id="WVO24132.1"/>
    </source>
</evidence>
<feature type="transmembrane region" description="Helical" evidence="12">
    <location>
        <begin position="810"/>
        <end position="829"/>
    </location>
</feature>
<feature type="region of interest" description="Disordered" evidence="11">
    <location>
        <begin position="1"/>
        <end position="20"/>
    </location>
</feature>
<evidence type="ECO:0000259" key="13">
    <source>
        <dbReference type="Pfam" id="PF19316"/>
    </source>
</evidence>
<comment type="subcellular location">
    <subcellularLocation>
        <location evidence="1">Endoplasmic reticulum membrane</location>
        <topology evidence="1">Multi-pass membrane protein</topology>
    </subcellularLocation>
</comment>
<dbReference type="Gene3D" id="3.40.720.10">
    <property type="entry name" value="Alkaline Phosphatase, subunit A"/>
    <property type="match status" value="1"/>
</dbReference>
<dbReference type="CDD" id="cd16023">
    <property type="entry name" value="GPI_EPT_3"/>
    <property type="match status" value="1"/>
</dbReference>
<keyword evidence="4" id="KW-0337">GPI-anchor biosynthesis</keyword>
<comment type="similarity">
    <text evidence="3">Belongs to the PIGG/PIGN/PIGO family. PIGO subfamily.</text>
</comment>